<evidence type="ECO:0000256" key="1">
    <source>
        <dbReference type="SAM" id="MobiDB-lite"/>
    </source>
</evidence>
<protein>
    <submittedName>
        <fullName evidence="2">Uncharacterized protein</fullName>
    </submittedName>
</protein>
<dbReference type="Proteomes" id="UP001190700">
    <property type="component" value="Unassembled WGS sequence"/>
</dbReference>
<evidence type="ECO:0000313" key="2">
    <source>
        <dbReference type="EMBL" id="KAK3275486.1"/>
    </source>
</evidence>
<name>A0AAE0GCC3_9CHLO</name>
<dbReference type="AlphaFoldDB" id="A0AAE0GCC3"/>
<gene>
    <name evidence="2" type="ORF">CYMTET_16393</name>
</gene>
<accession>A0AAE0GCC3</accession>
<organism evidence="2 3">
    <name type="scientific">Cymbomonas tetramitiformis</name>
    <dbReference type="NCBI Taxonomy" id="36881"/>
    <lineage>
        <taxon>Eukaryota</taxon>
        <taxon>Viridiplantae</taxon>
        <taxon>Chlorophyta</taxon>
        <taxon>Pyramimonadophyceae</taxon>
        <taxon>Pyramimonadales</taxon>
        <taxon>Pyramimonadaceae</taxon>
        <taxon>Cymbomonas</taxon>
    </lineage>
</organism>
<feature type="region of interest" description="Disordered" evidence="1">
    <location>
        <begin position="273"/>
        <end position="304"/>
    </location>
</feature>
<comment type="caution">
    <text evidence="2">The sequence shown here is derived from an EMBL/GenBank/DDBJ whole genome shotgun (WGS) entry which is preliminary data.</text>
</comment>
<proteinExistence type="predicted"/>
<keyword evidence="3" id="KW-1185">Reference proteome</keyword>
<sequence length="304" mass="34194">MLVGRYFKWVKPNVLGELIKKPIEEGFLQAQPTVSLQILRANAESLLNSLDTTKQHRLSELEKIRTAWAEAGMALSTGDVNSPADSHDLSWSRLHSLEDLVAKRWSGIQAECDAQMKEIELVLNHIQAVPQEARDARRLTKQGKLENLISLENKLAEAKARLQPEVDRVHRDLSTMLEQLVGGKGSASLCRLRPHAWVFEDFVQAEMQLTLLQKASKEGDGTAKLEAALKLTNAEHRIKSLEQQVASRDEDLERLKLEKEALLEEQAALQKEKAEIESEKDGLLSEKDGLLSEKNEMLTQPTKK</sequence>
<reference evidence="2 3" key="1">
    <citation type="journal article" date="2015" name="Genome Biol. Evol.">
        <title>Comparative Genomics of a Bacterivorous Green Alga Reveals Evolutionary Causalities and Consequences of Phago-Mixotrophic Mode of Nutrition.</title>
        <authorList>
            <person name="Burns J.A."/>
            <person name="Paasch A."/>
            <person name="Narechania A."/>
            <person name="Kim E."/>
        </authorList>
    </citation>
    <scope>NUCLEOTIDE SEQUENCE [LARGE SCALE GENOMIC DNA]</scope>
    <source>
        <strain evidence="2 3">PLY_AMNH</strain>
    </source>
</reference>
<evidence type="ECO:0000313" key="3">
    <source>
        <dbReference type="Proteomes" id="UP001190700"/>
    </source>
</evidence>
<feature type="compositionally biased region" description="Basic and acidic residues" evidence="1">
    <location>
        <begin position="273"/>
        <end position="296"/>
    </location>
</feature>
<dbReference type="EMBL" id="LGRX02007196">
    <property type="protein sequence ID" value="KAK3275486.1"/>
    <property type="molecule type" value="Genomic_DNA"/>
</dbReference>